<feature type="domain" description="ABM" evidence="1">
    <location>
        <begin position="130"/>
        <end position="225"/>
    </location>
</feature>
<reference evidence="2" key="1">
    <citation type="submission" date="2024-05" db="EMBL/GenBank/DDBJ databases">
        <title>Isolation and characterization of Sporomusa carbonis sp. nov., a carboxydotrophic hydrogenogen in the genus of Sporomusa isolated from a charcoal burning pile.</title>
        <authorList>
            <person name="Boeer T."/>
            <person name="Rosenbaum F."/>
            <person name="Eysell L."/>
            <person name="Mueller V."/>
            <person name="Daniel R."/>
            <person name="Poehlein A."/>
        </authorList>
    </citation>
    <scope>NUCLEOTIDE SEQUENCE [LARGE SCALE GENOMIC DNA]</scope>
    <source>
        <strain evidence="2">DSM 10669</strain>
    </source>
</reference>
<accession>A0ABZ3IUY2</accession>
<evidence type="ECO:0000313" key="2">
    <source>
        <dbReference type="EMBL" id="XFO69331.1"/>
    </source>
</evidence>
<dbReference type="Proteomes" id="UP000216752">
    <property type="component" value="Chromosome"/>
</dbReference>
<dbReference type="RefSeq" id="WP_094605950.1">
    <property type="nucleotide sequence ID" value="NZ_CP155573.1"/>
</dbReference>
<keyword evidence="3" id="KW-1185">Reference proteome</keyword>
<dbReference type="InterPro" id="IPR011008">
    <property type="entry name" value="Dimeric_a/b-barrel"/>
</dbReference>
<evidence type="ECO:0000259" key="1">
    <source>
        <dbReference type="PROSITE" id="PS51725"/>
    </source>
</evidence>
<dbReference type="Gene3D" id="3.30.70.100">
    <property type="match status" value="1"/>
</dbReference>
<protein>
    <recommendedName>
        <fullName evidence="1">ABM domain-containing protein</fullName>
    </recommendedName>
</protein>
<dbReference type="InterPro" id="IPR007138">
    <property type="entry name" value="ABM_dom"/>
</dbReference>
<sequence length="225" mass="26829">MKEFDSEFCNVKYVEKDKAILLAWKKFACGDDYRNPTTFAWELLKENVGSKFIVDARNGFEDEKADVEWGFTVLLPRMTQTTCKMVCFIMNEVNDIEEEMDMWTKEFGKYFAVIKASDYENALEKMKRLLMVNVRYHIHKGKRNEFYNKVKEQGIIQSSKEEPGNYKYDYYVPKNSDDAICLMEIWTNEQAQKMHGFTEQYQKLTILKQEYVESVEIEKYWISEV</sequence>
<organism evidence="2 3">
    <name type="scientific">Sporomusa silvacetica DSM 10669</name>
    <dbReference type="NCBI Taxonomy" id="1123289"/>
    <lineage>
        <taxon>Bacteria</taxon>
        <taxon>Bacillati</taxon>
        <taxon>Bacillota</taxon>
        <taxon>Negativicutes</taxon>
        <taxon>Selenomonadales</taxon>
        <taxon>Sporomusaceae</taxon>
        <taxon>Sporomusa</taxon>
    </lineage>
</organism>
<dbReference type="EMBL" id="CP155573">
    <property type="protein sequence ID" value="XFO69331.1"/>
    <property type="molecule type" value="Genomic_DNA"/>
</dbReference>
<dbReference type="SUPFAM" id="SSF54909">
    <property type="entry name" value="Dimeric alpha+beta barrel"/>
    <property type="match status" value="1"/>
</dbReference>
<name>A0ABZ3IUY2_9FIRM</name>
<evidence type="ECO:0000313" key="3">
    <source>
        <dbReference type="Proteomes" id="UP000216752"/>
    </source>
</evidence>
<proteinExistence type="predicted"/>
<dbReference type="Pfam" id="PF03992">
    <property type="entry name" value="ABM"/>
    <property type="match status" value="1"/>
</dbReference>
<gene>
    <name evidence="2" type="ORF">SPSIL_055630</name>
</gene>
<dbReference type="PROSITE" id="PS51725">
    <property type="entry name" value="ABM"/>
    <property type="match status" value="1"/>
</dbReference>